<sequence length="227" mass="25597">MMKYAWDGYVQYAWGDNELRPTTKRGFNPPTVGTKASGATIIDAADTLYIMGLKSEFERARTWIASSFNISSFVAKIIQHLYNLTKPAGLYSNYLDSMSGKWGSKYVSLGAYGDSFYEYLFKMWLWGGKTDKRLKEMFDSALVAVEKHTMKTSKAGLLYFTRFPNGALDQMEHLACFAGGMYALSAPHAAQPERSMEVARNVTTTCHESYARTGESALCLFYVWFNI</sequence>
<dbReference type="GO" id="GO:0005509">
    <property type="term" value="F:calcium ion binding"/>
    <property type="evidence" value="ECO:0007669"/>
    <property type="project" value="InterPro"/>
</dbReference>
<comment type="pathway">
    <text evidence="2">Protein modification; protein glycosylation.</text>
</comment>
<dbReference type="EMBL" id="BDGG01000004">
    <property type="protein sequence ID" value="GAU97077.1"/>
    <property type="molecule type" value="Genomic_DNA"/>
</dbReference>
<evidence type="ECO:0000256" key="1">
    <source>
        <dbReference type="ARBA" id="ARBA00001913"/>
    </source>
</evidence>
<evidence type="ECO:0000256" key="4">
    <source>
        <dbReference type="ARBA" id="ARBA00022801"/>
    </source>
</evidence>
<dbReference type="GO" id="GO:0000139">
    <property type="term" value="C:Golgi membrane"/>
    <property type="evidence" value="ECO:0007669"/>
    <property type="project" value="TreeGrafter"/>
</dbReference>
<dbReference type="GO" id="GO:0004571">
    <property type="term" value="F:mannosyl-oligosaccharide 1,2-alpha-mannosidase activity"/>
    <property type="evidence" value="ECO:0007669"/>
    <property type="project" value="InterPro"/>
</dbReference>
<dbReference type="PANTHER" id="PTHR11742">
    <property type="entry name" value="MANNOSYL-OLIGOSACCHARIDE ALPHA-1,2-MANNOSIDASE-RELATED"/>
    <property type="match status" value="1"/>
</dbReference>
<evidence type="ECO:0000313" key="8">
    <source>
        <dbReference type="EMBL" id="GAU97077.1"/>
    </source>
</evidence>
<dbReference type="Gene3D" id="1.50.10.10">
    <property type="match status" value="2"/>
</dbReference>
<dbReference type="GO" id="GO:0005975">
    <property type="term" value="P:carbohydrate metabolic process"/>
    <property type="evidence" value="ECO:0007669"/>
    <property type="project" value="InterPro"/>
</dbReference>
<accession>A0A1D1VBF2</accession>
<comment type="caution">
    <text evidence="8">The sequence shown here is derived from an EMBL/GenBank/DDBJ whole genome shotgun (WGS) entry which is preliminary data.</text>
</comment>
<keyword evidence="4 7" id="KW-0378">Hydrolase</keyword>
<keyword evidence="5 6" id="KW-1015">Disulfide bond</keyword>
<dbReference type="InterPro" id="IPR050749">
    <property type="entry name" value="Glycosyl_Hydrolase_47"/>
</dbReference>
<dbReference type="STRING" id="947166.A0A1D1VBF2"/>
<dbReference type="GO" id="GO:0005783">
    <property type="term" value="C:endoplasmic reticulum"/>
    <property type="evidence" value="ECO:0007669"/>
    <property type="project" value="TreeGrafter"/>
</dbReference>
<name>A0A1D1VBF2_RAMVA</name>
<dbReference type="EC" id="3.2.1.-" evidence="7"/>
<keyword evidence="9" id="KW-1185">Reference proteome</keyword>
<dbReference type="InterPro" id="IPR001382">
    <property type="entry name" value="Glyco_hydro_47"/>
</dbReference>
<dbReference type="Proteomes" id="UP000186922">
    <property type="component" value="Unassembled WGS sequence"/>
</dbReference>
<reference evidence="8 9" key="1">
    <citation type="journal article" date="2016" name="Nat. Commun.">
        <title>Extremotolerant tardigrade genome and improved radiotolerance of human cultured cells by tardigrade-unique protein.</title>
        <authorList>
            <person name="Hashimoto T."/>
            <person name="Horikawa D.D."/>
            <person name="Saito Y."/>
            <person name="Kuwahara H."/>
            <person name="Kozuka-Hata H."/>
            <person name="Shin-I T."/>
            <person name="Minakuchi Y."/>
            <person name="Ohishi K."/>
            <person name="Motoyama A."/>
            <person name="Aizu T."/>
            <person name="Enomoto A."/>
            <person name="Kondo K."/>
            <person name="Tanaka S."/>
            <person name="Hara Y."/>
            <person name="Koshikawa S."/>
            <person name="Sagara H."/>
            <person name="Miura T."/>
            <person name="Yokobori S."/>
            <person name="Miyagawa K."/>
            <person name="Suzuki Y."/>
            <person name="Kubo T."/>
            <person name="Oyama M."/>
            <person name="Kohara Y."/>
            <person name="Fujiyama A."/>
            <person name="Arakawa K."/>
            <person name="Katayama T."/>
            <person name="Toyoda A."/>
            <person name="Kunieda T."/>
        </authorList>
    </citation>
    <scope>NUCLEOTIDE SEQUENCE [LARGE SCALE GENOMIC DNA]</scope>
    <source>
        <strain evidence="8 9">YOKOZUNA-1</strain>
    </source>
</reference>
<proteinExistence type="inferred from homology"/>
<dbReference type="InterPro" id="IPR012341">
    <property type="entry name" value="6hp_glycosidase-like_sf"/>
</dbReference>
<gene>
    <name evidence="8" type="primary">RvY_08436-1</name>
    <name evidence="8" type="synonym">RvY_08436.1</name>
    <name evidence="8" type="ORF">RvY_08436</name>
</gene>
<evidence type="ECO:0000256" key="2">
    <source>
        <dbReference type="ARBA" id="ARBA00004922"/>
    </source>
</evidence>
<dbReference type="Pfam" id="PF01532">
    <property type="entry name" value="Glyco_hydro_47"/>
    <property type="match status" value="2"/>
</dbReference>
<evidence type="ECO:0000256" key="3">
    <source>
        <dbReference type="ARBA" id="ARBA00007658"/>
    </source>
</evidence>
<dbReference type="SUPFAM" id="SSF48225">
    <property type="entry name" value="Seven-hairpin glycosidases"/>
    <property type="match status" value="1"/>
</dbReference>
<evidence type="ECO:0000313" key="9">
    <source>
        <dbReference type="Proteomes" id="UP000186922"/>
    </source>
</evidence>
<dbReference type="InterPro" id="IPR036026">
    <property type="entry name" value="Seven-hairpin_glycosidases"/>
</dbReference>
<keyword evidence="7" id="KW-0326">Glycosidase</keyword>
<feature type="disulfide bond" evidence="6">
    <location>
        <begin position="176"/>
        <end position="206"/>
    </location>
</feature>
<comment type="cofactor">
    <cofactor evidence="1">
        <name>Ca(2+)</name>
        <dbReference type="ChEBI" id="CHEBI:29108"/>
    </cofactor>
</comment>
<evidence type="ECO:0000256" key="7">
    <source>
        <dbReference type="RuleBase" id="RU361193"/>
    </source>
</evidence>
<dbReference type="OrthoDB" id="8118055at2759"/>
<comment type="similarity">
    <text evidence="3 7">Belongs to the glycosyl hydrolase 47 family.</text>
</comment>
<dbReference type="AlphaFoldDB" id="A0A1D1VBF2"/>
<dbReference type="PRINTS" id="PR00747">
    <property type="entry name" value="GLYHDRLASE47"/>
</dbReference>
<evidence type="ECO:0000256" key="6">
    <source>
        <dbReference type="PIRSR" id="PIRSR601382-3"/>
    </source>
</evidence>
<organism evidence="8 9">
    <name type="scientific">Ramazzottius varieornatus</name>
    <name type="common">Water bear</name>
    <name type="synonym">Tardigrade</name>
    <dbReference type="NCBI Taxonomy" id="947166"/>
    <lineage>
        <taxon>Eukaryota</taxon>
        <taxon>Metazoa</taxon>
        <taxon>Ecdysozoa</taxon>
        <taxon>Tardigrada</taxon>
        <taxon>Eutardigrada</taxon>
        <taxon>Parachela</taxon>
        <taxon>Hypsibioidea</taxon>
        <taxon>Ramazzottiidae</taxon>
        <taxon>Ramazzottius</taxon>
    </lineage>
</organism>
<evidence type="ECO:0000256" key="5">
    <source>
        <dbReference type="ARBA" id="ARBA00023157"/>
    </source>
</evidence>
<dbReference type="PANTHER" id="PTHR11742:SF6">
    <property type="entry name" value="MANNOSYL-OLIGOSACCHARIDE ALPHA-1,2-MANNOSIDASE IA-RELATED"/>
    <property type="match status" value="1"/>
</dbReference>
<protein>
    <recommendedName>
        <fullName evidence="7">alpha-1,2-Mannosidase</fullName>
        <ecNumber evidence="7">3.2.1.-</ecNumber>
    </recommendedName>
</protein>